<reference evidence="3 5" key="2">
    <citation type="submission" date="2022-12" db="EMBL/GenBank/DDBJ databases">
        <title>Streptococcus alactolyticus LGM, complete genome.</title>
        <authorList>
            <person name="Liu Z."/>
            <person name="Mu C."/>
            <person name="Zhu W."/>
        </authorList>
    </citation>
    <scope>NUCLEOTIDE SEQUENCE [LARGE SCALE GENOMIC DNA]</scope>
    <source>
        <strain evidence="3 5">LGM</strain>
    </source>
</reference>
<dbReference type="OrthoDB" id="9814973at2"/>
<sequence>MIFVTVGTHEQQFNRLVEYMDKWAADHDEKVVMQTGYSTYEPKHCEWNKLFPYQKMVEMVNEARVVITHGGPSSFIMPLQIGKTPIVVPRQYKYNEHVNDHQVKFCKEVESRMGTIVVVEDIEKLGRVIDSYDEIKKEGKNTSNNEKFCEELDSIVDEMFEGKK</sequence>
<feature type="domain" description="Glycosyl transferase family 28 C-terminal" evidence="1">
    <location>
        <begin position="1"/>
        <end position="144"/>
    </location>
</feature>
<accession>A0A6N7X765</accession>
<dbReference type="EMBL" id="VUNP01000037">
    <property type="protein sequence ID" value="MST54254.1"/>
    <property type="molecule type" value="Genomic_DNA"/>
</dbReference>
<organism evidence="2 4">
    <name type="scientific">Streptococcus alactolyticus</name>
    <dbReference type="NCBI Taxonomy" id="29389"/>
    <lineage>
        <taxon>Bacteria</taxon>
        <taxon>Bacillati</taxon>
        <taxon>Bacillota</taxon>
        <taxon>Bacilli</taxon>
        <taxon>Lactobacillales</taxon>
        <taxon>Streptococcaceae</taxon>
        <taxon>Streptococcus</taxon>
    </lineage>
</organism>
<evidence type="ECO:0000313" key="4">
    <source>
        <dbReference type="Proteomes" id="UP000471052"/>
    </source>
</evidence>
<dbReference type="Gene3D" id="3.40.50.2000">
    <property type="entry name" value="Glycogen Phosphorylase B"/>
    <property type="match status" value="1"/>
</dbReference>
<dbReference type="EMBL" id="CP114883">
    <property type="protein sequence ID" value="WBB07115.1"/>
    <property type="molecule type" value="Genomic_DNA"/>
</dbReference>
<dbReference type="Pfam" id="PF04101">
    <property type="entry name" value="Glyco_tran_28_C"/>
    <property type="match status" value="1"/>
</dbReference>
<dbReference type="InterPro" id="IPR007235">
    <property type="entry name" value="Glyco_trans_28_C"/>
</dbReference>
<protein>
    <submittedName>
        <fullName evidence="3">Glycosyltransferase</fullName>
    </submittedName>
    <submittedName>
        <fullName evidence="2">Multidrug MFS transporter</fullName>
    </submittedName>
</protein>
<dbReference type="GO" id="GO:0016758">
    <property type="term" value="F:hexosyltransferase activity"/>
    <property type="evidence" value="ECO:0007669"/>
    <property type="project" value="InterPro"/>
</dbReference>
<proteinExistence type="predicted"/>
<dbReference type="Proteomes" id="UP001212085">
    <property type="component" value="Chromosome"/>
</dbReference>
<dbReference type="AlphaFoldDB" id="A0A6N7X765"/>
<evidence type="ECO:0000259" key="1">
    <source>
        <dbReference type="Pfam" id="PF04101"/>
    </source>
</evidence>
<dbReference type="Proteomes" id="UP000471052">
    <property type="component" value="Unassembled WGS sequence"/>
</dbReference>
<name>A0A6N7X765_STRAY</name>
<evidence type="ECO:0000313" key="5">
    <source>
        <dbReference type="Proteomes" id="UP001212085"/>
    </source>
</evidence>
<gene>
    <name evidence="2" type="ORF">FYJ82_07680</name>
    <name evidence="3" type="ORF">O6R09_04130</name>
</gene>
<reference evidence="2 4" key="1">
    <citation type="submission" date="2019-08" db="EMBL/GenBank/DDBJ databases">
        <title>In-depth cultivation of the pig gut microbiome towards novel bacterial diversity and tailored functional studies.</title>
        <authorList>
            <person name="Wylensek D."/>
            <person name="Hitch T.C.A."/>
            <person name="Clavel T."/>
        </authorList>
    </citation>
    <scope>NUCLEOTIDE SEQUENCE [LARGE SCALE GENOMIC DNA]</scope>
    <source>
        <strain evidence="2 4">BL-178-WT-3A</strain>
    </source>
</reference>
<evidence type="ECO:0000313" key="2">
    <source>
        <dbReference type="EMBL" id="MST54254.1"/>
    </source>
</evidence>
<evidence type="ECO:0000313" key="3">
    <source>
        <dbReference type="EMBL" id="WBB07115.1"/>
    </source>
</evidence>
<dbReference type="SUPFAM" id="SSF53756">
    <property type="entry name" value="UDP-Glycosyltransferase/glycogen phosphorylase"/>
    <property type="match status" value="1"/>
</dbReference>
<keyword evidence="5" id="KW-1185">Reference proteome</keyword>
<dbReference type="RefSeq" id="WP_154455356.1">
    <property type="nucleotide sequence ID" value="NZ_CP114883.1"/>
</dbReference>